<name>A0A0J6SPG6_9HYPH</name>
<dbReference type="SUPFAM" id="SSF54292">
    <property type="entry name" value="2Fe-2S ferredoxin-like"/>
    <property type="match status" value="1"/>
</dbReference>
<protein>
    <recommendedName>
        <fullName evidence="4">NAD(FAD)-dependent dehydrogenase</fullName>
    </recommendedName>
</protein>
<dbReference type="EMBL" id="LABX01000087">
    <property type="protein sequence ID" value="KMO35502.1"/>
    <property type="molecule type" value="Genomic_DNA"/>
</dbReference>
<dbReference type="Gene3D" id="3.10.20.440">
    <property type="entry name" value="2Fe-2S iron-sulphur cluster binding domain, sarcosine oxidase, alpha subunit, N-terminal domain"/>
    <property type="match status" value="1"/>
</dbReference>
<organism evidence="2 3">
    <name type="scientific">Methylobacterium aquaticum</name>
    <dbReference type="NCBI Taxonomy" id="270351"/>
    <lineage>
        <taxon>Bacteria</taxon>
        <taxon>Pseudomonadati</taxon>
        <taxon>Pseudomonadota</taxon>
        <taxon>Alphaproteobacteria</taxon>
        <taxon>Hyphomicrobiales</taxon>
        <taxon>Methylobacteriaceae</taxon>
        <taxon>Methylobacterium</taxon>
    </lineage>
</organism>
<dbReference type="InterPro" id="IPR036010">
    <property type="entry name" value="2Fe-2S_ferredoxin-like_sf"/>
</dbReference>
<dbReference type="InterPro" id="IPR042204">
    <property type="entry name" value="2Fe-2S-bd_N"/>
</dbReference>
<dbReference type="PATRIC" id="fig|270351.6.peg.7333"/>
<dbReference type="GO" id="GO:0051536">
    <property type="term" value="F:iron-sulfur cluster binding"/>
    <property type="evidence" value="ECO:0007669"/>
    <property type="project" value="InterPro"/>
</dbReference>
<accession>A0A0J6SPG6</accession>
<evidence type="ECO:0000256" key="1">
    <source>
        <dbReference type="ARBA" id="ARBA00023002"/>
    </source>
</evidence>
<dbReference type="RefSeq" id="WP_048463995.1">
    <property type="nucleotide sequence ID" value="NZ_JBNTQU010000028.1"/>
</dbReference>
<dbReference type="GO" id="GO:0016491">
    <property type="term" value="F:oxidoreductase activity"/>
    <property type="evidence" value="ECO:0007669"/>
    <property type="project" value="UniProtKB-KW"/>
</dbReference>
<sequence length="96" mass="10102">MSGLFQRLAPRLGAAIPFTIDGMPAEARAGDLLLGAILLHRRALRRFEFGPGERAGYCLMGACQDCWIGLADGRRVRACTTLVEPGMAVVTGGVGG</sequence>
<evidence type="ECO:0008006" key="4">
    <source>
        <dbReference type="Google" id="ProtNLM"/>
    </source>
</evidence>
<dbReference type="Pfam" id="PF13510">
    <property type="entry name" value="Fer2_4"/>
    <property type="match status" value="1"/>
</dbReference>
<reference evidence="2 3" key="1">
    <citation type="submission" date="2015-03" db="EMBL/GenBank/DDBJ databases">
        <title>Genome sequencing of Methylobacterium aquaticum DSM16371 type strain.</title>
        <authorList>
            <person name="Chaudhry V."/>
            <person name="Patil P.B."/>
        </authorList>
    </citation>
    <scope>NUCLEOTIDE SEQUENCE [LARGE SCALE GENOMIC DNA]</scope>
    <source>
        <strain evidence="2 3">DSM 16371</strain>
    </source>
</reference>
<dbReference type="AlphaFoldDB" id="A0A0J6SPG6"/>
<keyword evidence="1" id="KW-0560">Oxidoreductase</keyword>
<dbReference type="Proteomes" id="UP000035929">
    <property type="component" value="Unassembled WGS sequence"/>
</dbReference>
<comment type="caution">
    <text evidence="2">The sequence shown here is derived from an EMBL/GenBank/DDBJ whole genome shotgun (WGS) entry which is preliminary data.</text>
</comment>
<gene>
    <name evidence="2" type="ORF">VP06_11985</name>
</gene>
<evidence type="ECO:0000313" key="3">
    <source>
        <dbReference type="Proteomes" id="UP000035929"/>
    </source>
</evidence>
<evidence type="ECO:0000313" key="2">
    <source>
        <dbReference type="EMBL" id="KMO35502.1"/>
    </source>
</evidence>
<proteinExistence type="predicted"/>
<dbReference type="OrthoDB" id="573392at2"/>